<dbReference type="Gene3D" id="3.40.50.1820">
    <property type="entry name" value="alpha/beta hydrolase"/>
    <property type="match status" value="1"/>
</dbReference>
<dbReference type="SUPFAM" id="SSF53474">
    <property type="entry name" value="alpha/beta-Hydrolases"/>
    <property type="match status" value="1"/>
</dbReference>
<dbReference type="InterPro" id="IPR050261">
    <property type="entry name" value="FrsA_esterase"/>
</dbReference>
<protein>
    <submittedName>
        <fullName evidence="1">Uncharacterized protein</fullName>
    </submittedName>
</protein>
<keyword evidence="2" id="KW-1185">Reference proteome</keyword>
<evidence type="ECO:0000313" key="2">
    <source>
        <dbReference type="Proteomes" id="UP001217918"/>
    </source>
</evidence>
<proteinExistence type="predicted"/>
<gene>
    <name evidence="1" type="ORF">P8C59_003786</name>
</gene>
<accession>A0AAD9MAP1</accession>
<name>A0AAD9MAP1_9PEZI</name>
<dbReference type="Proteomes" id="UP001217918">
    <property type="component" value="Unassembled WGS sequence"/>
</dbReference>
<dbReference type="PANTHER" id="PTHR22946">
    <property type="entry name" value="DIENELACTONE HYDROLASE DOMAIN-CONTAINING PROTEIN-RELATED"/>
    <property type="match status" value="1"/>
</dbReference>
<dbReference type="InterPro" id="IPR029058">
    <property type="entry name" value="AB_hydrolase_fold"/>
</dbReference>
<sequence length="292" mass="31472">MAPLPNDPFTLPASTPRASKTTLNLAGIPLHLFGVAELTPAQAAHTTVLFHLHGRGQTHAASEAVAHHLLHAARAGEGDGTTGERGLVVAAMDGRNHGARAVGGSEAAVRDWRGGNERHALDMLATMAGTGADVATAMDLLAAYVDGVFVPARFAVAGFSLGAHVVWDVLGRDARVREGVAVVGCPDLTHLLLHRLGRYKEPGEVPPGTARWPKTTERLLQQRDAMVAGIRGKDILILNGAEDKMVPPRFTRPWVDKYGQENRVEMHELPDTGHTMTWDMAEKTVDWVMRRL</sequence>
<comment type="caution">
    <text evidence="1">The sequence shown here is derived from an EMBL/GenBank/DDBJ whole genome shotgun (WGS) entry which is preliminary data.</text>
</comment>
<dbReference type="EMBL" id="JAQQPM010000003">
    <property type="protein sequence ID" value="KAK2069182.1"/>
    <property type="molecule type" value="Genomic_DNA"/>
</dbReference>
<evidence type="ECO:0000313" key="1">
    <source>
        <dbReference type="EMBL" id="KAK2069182.1"/>
    </source>
</evidence>
<organism evidence="1 2">
    <name type="scientific">Phyllachora maydis</name>
    <dbReference type="NCBI Taxonomy" id="1825666"/>
    <lineage>
        <taxon>Eukaryota</taxon>
        <taxon>Fungi</taxon>
        <taxon>Dikarya</taxon>
        <taxon>Ascomycota</taxon>
        <taxon>Pezizomycotina</taxon>
        <taxon>Sordariomycetes</taxon>
        <taxon>Sordariomycetidae</taxon>
        <taxon>Phyllachorales</taxon>
        <taxon>Phyllachoraceae</taxon>
        <taxon>Phyllachora</taxon>
    </lineage>
</organism>
<dbReference type="PANTHER" id="PTHR22946:SF0">
    <property type="entry name" value="DIENELACTONE HYDROLASE DOMAIN-CONTAINING PROTEIN"/>
    <property type="match status" value="1"/>
</dbReference>
<reference evidence="1" key="1">
    <citation type="journal article" date="2023" name="Mol. Plant Microbe Interact.">
        <title>Elucidating the Obligate Nature and Biological Capacity of an Invasive Fungal Corn Pathogen.</title>
        <authorList>
            <person name="MacCready J.S."/>
            <person name="Roggenkamp E.M."/>
            <person name="Gdanetz K."/>
            <person name="Chilvers M.I."/>
        </authorList>
    </citation>
    <scope>NUCLEOTIDE SEQUENCE</scope>
    <source>
        <strain evidence="1">PM02</strain>
    </source>
</reference>
<dbReference type="AlphaFoldDB" id="A0AAD9MAP1"/>